<dbReference type="Pfam" id="PF05331">
    <property type="entry name" value="DUF742"/>
    <property type="match status" value="1"/>
</dbReference>
<evidence type="ECO:0000313" key="2">
    <source>
        <dbReference type="Proteomes" id="UP001500218"/>
    </source>
</evidence>
<dbReference type="Proteomes" id="UP001500218">
    <property type="component" value="Unassembled WGS sequence"/>
</dbReference>
<evidence type="ECO:0000313" key="1">
    <source>
        <dbReference type="EMBL" id="GAA1803701.1"/>
    </source>
</evidence>
<sequence>MAAADEPSWLDQDAGPVVRAFAVTRGRARPAAGSFDLVAHVVAVNPGSARPEHLQPEHHAILALVMEPASVAKVATELNLALGVVRVLLGDLMQEGLIAMYDPPDGADALADDVLQAVLHGLRDL</sequence>
<organism evidence="1 2">
    <name type="scientific">Luedemannella flava</name>
    <dbReference type="NCBI Taxonomy" id="349316"/>
    <lineage>
        <taxon>Bacteria</taxon>
        <taxon>Bacillati</taxon>
        <taxon>Actinomycetota</taxon>
        <taxon>Actinomycetes</taxon>
        <taxon>Micromonosporales</taxon>
        <taxon>Micromonosporaceae</taxon>
        <taxon>Luedemannella</taxon>
    </lineage>
</organism>
<comment type="caution">
    <text evidence="1">The sequence shown here is derived from an EMBL/GenBank/DDBJ whole genome shotgun (WGS) entry which is preliminary data.</text>
</comment>
<accession>A0ABN2LYX3</accession>
<proteinExistence type="predicted"/>
<keyword evidence="2" id="KW-1185">Reference proteome</keyword>
<dbReference type="PANTHER" id="PTHR36221:SF1">
    <property type="entry name" value="DUF742 DOMAIN-CONTAINING PROTEIN"/>
    <property type="match status" value="1"/>
</dbReference>
<dbReference type="EMBL" id="BAAALT010000068">
    <property type="protein sequence ID" value="GAA1803701.1"/>
    <property type="molecule type" value="Genomic_DNA"/>
</dbReference>
<name>A0ABN2LYX3_9ACTN</name>
<dbReference type="RefSeq" id="WP_344130369.1">
    <property type="nucleotide sequence ID" value="NZ_BAAALT010000068.1"/>
</dbReference>
<gene>
    <name evidence="1" type="ORF">GCM10009682_26900</name>
</gene>
<dbReference type="InterPro" id="IPR007995">
    <property type="entry name" value="DUF742"/>
</dbReference>
<protein>
    <submittedName>
        <fullName evidence="1">DUF742 domain-containing protein</fullName>
    </submittedName>
</protein>
<reference evidence="1 2" key="1">
    <citation type="journal article" date="2019" name="Int. J. Syst. Evol. Microbiol.">
        <title>The Global Catalogue of Microorganisms (GCM) 10K type strain sequencing project: providing services to taxonomists for standard genome sequencing and annotation.</title>
        <authorList>
            <consortium name="The Broad Institute Genomics Platform"/>
            <consortium name="The Broad Institute Genome Sequencing Center for Infectious Disease"/>
            <person name="Wu L."/>
            <person name="Ma J."/>
        </authorList>
    </citation>
    <scope>NUCLEOTIDE SEQUENCE [LARGE SCALE GENOMIC DNA]</scope>
    <source>
        <strain evidence="1 2">JCM 13250</strain>
    </source>
</reference>
<dbReference type="PANTHER" id="PTHR36221">
    <property type="entry name" value="DUF742 DOMAIN-CONTAINING PROTEIN"/>
    <property type="match status" value="1"/>
</dbReference>